<keyword evidence="6 8" id="KW-0472">Membrane</keyword>
<dbReference type="OrthoDB" id="5062115at2759"/>
<evidence type="ECO:0000313" key="11">
    <source>
        <dbReference type="EMBL" id="CAF1538175.1"/>
    </source>
</evidence>
<dbReference type="Pfam" id="PF03137">
    <property type="entry name" value="OATP"/>
    <property type="match status" value="1"/>
</dbReference>
<evidence type="ECO:0000256" key="3">
    <source>
        <dbReference type="ARBA" id="ARBA00022475"/>
    </source>
</evidence>
<feature type="transmembrane region" description="Helical" evidence="8">
    <location>
        <begin position="245"/>
        <end position="269"/>
    </location>
</feature>
<feature type="transmembrane region" description="Helical" evidence="8">
    <location>
        <begin position="669"/>
        <end position="694"/>
    </location>
</feature>
<evidence type="ECO:0000256" key="8">
    <source>
        <dbReference type="SAM" id="Phobius"/>
    </source>
</evidence>
<protein>
    <recommendedName>
        <fullName evidence="9">Kazal-like domain-containing protein</fullName>
    </recommendedName>
</protein>
<dbReference type="InterPro" id="IPR002350">
    <property type="entry name" value="Kazal_dom"/>
</dbReference>
<dbReference type="EMBL" id="CAJOBH010001159">
    <property type="protein sequence ID" value="CAF3839119.1"/>
    <property type="molecule type" value="Genomic_DNA"/>
</dbReference>
<evidence type="ECO:0000256" key="2">
    <source>
        <dbReference type="ARBA" id="ARBA00009657"/>
    </source>
</evidence>
<feature type="transmembrane region" description="Helical" evidence="8">
    <location>
        <begin position="205"/>
        <end position="225"/>
    </location>
</feature>
<feature type="transmembrane region" description="Helical" evidence="8">
    <location>
        <begin position="580"/>
        <end position="606"/>
    </location>
</feature>
<dbReference type="InterPro" id="IPR004156">
    <property type="entry name" value="OATP"/>
</dbReference>
<evidence type="ECO:0000313" key="13">
    <source>
        <dbReference type="Proteomes" id="UP000663834"/>
    </source>
</evidence>
<evidence type="ECO:0000256" key="4">
    <source>
        <dbReference type="ARBA" id="ARBA00022692"/>
    </source>
</evidence>
<gene>
    <name evidence="12" type="ORF">BYL167_LOCUS5170</name>
    <name evidence="11" type="ORF">CJN711_LOCUS29525</name>
    <name evidence="10" type="ORF">KQP761_LOCUS1811</name>
</gene>
<feature type="domain" description="Kazal-like" evidence="9">
    <location>
        <begin position="509"/>
        <end position="561"/>
    </location>
</feature>
<dbReference type="GO" id="GO:0016323">
    <property type="term" value="C:basolateral plasma membrane"/>
    <property type="evidence" value="ECO:0007669"/>
    <property type="project" value="TreeGrafter"/>
</dbReference>
<evidence type="ECO:0000313" key="10">
    <source>
        <dbReference type="EMBL" id="CAF1241310.1"/>
    </source>
</evidence>
<feature type="transmembrane region" description="Helical" evidence="8">
    <location>
        <begin position="166"/>
        <end position="193"/>
    </location>
</feature>
<dbReference type="GO" id="GO:0043252">
    <property type="term" value="P:sodium-independent organic anion transport"/>
    <property type="evidence" value="ECO:0007669"/>
    <property type="project" value="TreeGrafter"/>
</dbReference>
<evidence type="ECO:0000259" key="9">
    <source>
        <dbReference type="PROSITE" id="PS51465"/>
    </source>
</evidence>
<reference evidence="10" key="1">
    <citation type="submission" date="2021-02" db="EMBL/GenBank/DDBJ databases">
        <authorList>
            <person name="Nowell W R."/>
        </authorList>
    </citation>
    <scope>NUCLEOTIDE SEQUENCE</scope>
</reference>
<keyword evidence="3" id="KW-1003">Cell membrane</keyword>
<comment type="caution">
    <text evidence="10">The sequence shown here is derived from an EMBL/GenBank/DDBJ whole genome shotgun (WGS) entry which is preliminary data.</text>
</comment>
<evidence type="ECO:0000256" key="6">
    <source>
        <dbReference type="ARBA" id="ARBA00023136"/>
    </source>
</evidence>
<comment type="similarity">
    <text evidence="2">Belongs to the organo anion transporter (TC 2.A.60) family.</text>
</comment>
<feature type="transmembrane region" description="Helical" evidence="8">
    <location>
        <begin position="627"/>
        <end position="649"/>
    </location>
</feature>
<keyword evidence="4 8" id="KW-0812">Transmembrane</keyword>
<feature type="transmembrane region" description="Helical" evidence="8">
    <location>
        <begin position="385"/>
        <end position="405"/>
    </location>
</feature>
<dbReference type="Proteomes" id="UP000663834">
    <property type="component" value="Unassembled WGS sequence"/>
</dbReference>
<dbReference type="GO" id="GO:0015347">
    <property type="term" value="F:sodium-independent organic anion transmembrane transporter activity"/>
    <property type="evidence" value="ECO:0007669"/>
    <property type="project" value="TreeGrafter"/>
</dbReference>
<dbReference type="InterPro" id="IPR036259">
    <property type="entry name" value="MFS_trans_sf"/>
</dbReference>
<evidence type="ECO:0000313" key="12">
    <source>
        <dbReference type="EMBL" id="CAF3839119.1"/>
    </source>
</evidence>
<dbReference type="Proteomes" id="UP000681967">
    <property type="component" value="Unassembled WGS sequence"/>
</dbReference>
<comment type="subcellular location">
    <subcellularLocation>
        <location evidence="1">Cell membrane</location>
        <topology evidence="1">Multi-pass membrane protein</topology>
    </subcellularLocation>
</comment>
<dbReference type="PANTHER" id="PTHR11388:SF100">
    <property type="entry name" value="SOLUTE CARRIER ORGANIC ANION TRANSPORTER FAMILY MEMBER 4A1"/>
    <property type="match status" value="1"/>
</dbReference>
<dbReference type="Proteomes" id="UP000663855">
    <property type="component" value="Unassembled WGS sequence"/>
</dbReference>
<dbReference type="AlphaFoldDB" id="A0A814ZGA6"/>
<dbReference type="EMBL" id="CAJNOW010000120">
    <property type="protein sequence ID" value="CAF1241310.1"/>
    <property type="molecule type" value="Genomic_DNA"/>
</dbReference>
<dbReference type="SUPFAM" id="SSF103473">
    <property type="entry name" value="MFS general substrate transporter"/>
    <property type="match status" value="1"/>
</dbReference>
<organism evidence="10 13">
    <name type="scientific">Rotaria magnacalcarata</name>
    <dbReference type="NCBI Taxonomy" id="392030"/>
    <lineage>
        <taxon>Eukaryota</taxon>
        <taxon>Metazoa</taxon>
        <taxon>Spiralia</taxon>
        <taxon>Gnathifera</taxon>
        <taxon>Rotifera</taxon>
        <taxon>Eurotatoria</taxon>
        <taxon>Bdelloidea</taxon>
        <taxon>Philodinida</taxon>
        <taxon>Philodinidae</taxon>
        <taxon>Rotaria</taxon>
    </lineage>
</organism>
<keyword evidence="5 8" id="KW-1133">Transmembrane helix</keyword>
<evidence type="ECO:0000256" key="1">
    <source>
        <dbReference type="ARBA" id="ARBA00004651"/>
    </source>
</evidence>
<feature type="transmembrane region" description="Helical" evidence="8">
    <location>
        <begin position="72"/>
        <end position="93"/>
    </location>
</feature>
<name>A0A814ZGA6_9BILA</name>
<keyword evidence="7" id="KW-1015">Disulfide bond</keyword>
<evidence type="ECO:0000256" key="7">
    <source>
        <dbReference type="ARBA" id="ARBA00023157"/>
    </source>
</evidence>
<sequence>MNPNDDDDDDDDDGIIVNSSTKKPDEVSLSNKIIFIVICACNMIQNAIVGGSNNAIMTTLESGFYMTSTETGLFQSVYELVAIFTYPLVGYFGDRSRRKIRWIAISMGILSCGFLVMSFPHLLESKRGKPPLEPHVVDHLTLCNPKREINVCSISNNLRFLSHLKYVFYLSNIINACGSAALPTLAVTFIEDLFPEEKAPIAQGIYYAVGGIGIGLGFLATSQFLKVYTYIKKPLWLTPVYSEWVGAWWLVYALGTCISLILCLTLCLFDIGRRRKYVSSSAQNEIQPTLNQTYQLLSTSPMNQNDPTENNHRILSRTSSSETNLSSTLNVMSNELNGNQQTTSLDKVEEKCLTATTATTTTTLNDCKDFLFDIYSLMKHLLLNLRYMGITCCAIVEALLIKGYLAFLSKHIEYQFRTTSSHSSVYIGVISLFSVIFGTPLGAYCVRRYDMNGRQCAKFCCIILAMSSVIFLGLLLHCREPTIGTSHSMPVISTAFDDDSFDELTTESDRVESPCKRDCKCDMNIYQPVCDVANRETYQNPCLLGCKTILKGIYADCLCLPNNSTVNVGRCKERECAMNFRITLCGAFIVVFMSCCVIVPALKCVLHSVELTHRAFSLGFKSTMTKTFGYLPGTLLFGMIIDRTCKTWIRETCGLRDQCKHYNNKRMAISLALLGCGFRSLSALFCAISWYAYIKKPDVEERKKSIGQHPEVLAVNRTHRVNV</sequence>
<dbReference type="PANTHER" id="PTHR11388">
    <property type="entry name" value="ORGANIC ANION TRANSPORTER"/>
    <property type="match status" value="1"/>
</dbReference>
<evidence type="ECO:0000256" key="5">
    <source>
        <dbReference type="ARBA" id="ARBA00022989"/>
    </source>
</evidence>
<dbReference type="EMBL" id="CAJNOV010014016">
    <property type="protein sequence ID" value="CAF1538175.1"/>
    <property type="molecule type" value="Genomic_DNA"/>
</dbReference>
<feature type="transmembrane region" description="Helical" evidence="8">
    <location>
        <begin position="100"/>
        <end position="123"/>
    </location>
</feature>
<accession>A0A814ZGA6</accession>
<proteinExistence type="inferred from homology"/>
<dbReference type="PROSITE" id="PS51465">
    <property type="entry name" value="KAZAL_2"/>
    <property type="match status" value="1"/>
</dbReference>
<feature type="transmembrane region" description="Helical" evidence="8">
    <location>
        <begin position="425"/>
        <end position="444"/>
    </location>
</feature>
<dbReference type="Gene3D" id="1.20.1250.20">
    <property type="entry name" value="MFS general substrate transporter like domains"/>
    <property type="match status" value="1"/>
</dbReference>